<dbReference type="Proteomes" id="UP001530377">
    <property type="component" value="Unassembled WGS sequence"/>
</dbReference>
<evidence type="ECO:0000313" key="6">
    <source>
        <dbReference type="Proteomes" id="UP001530377"/>
    </source>
</evidence>
<keyword evidence="1" id="KW-0175">Coiled coil</keyword>
<feature type="compositionally biased region" description="Basic and acidic residues" evidence="2">
    <location>
        <begin position="357"/>
        <end position="376"/>
    </location>
</feature>
<dbReference type="EMBL" id="JALLPB020000001">
    <property type="protein sequence ID" value="KAL3827662.1"/>
    <property type="molecule type" value="Genomic_DNA"/>
</dbReference>
<feature type="compositionally biased region" description="Low complexity" evidence="2">
    <location>
        <begin position="1942"/>
        <end position="1957"/>
    </location>
</feature>
<feature type="region of interest" description="Disordered" evidence="2">
    <location>
        <begin position="1758"/>
        <end position="1785"/>
    </location>
</feature>
<feature type="compositionally biased region" description="Acidic residues" evidence="2">
    <location>
        <begin position="2328"/>
        <end position="2348"/>
    </location>
</feature>
<feature type="region of interest" description="Disordered" evidence="2">
    <location>
        <begin position="1814"/>
        <end position="1890"/>
    </location>
</feature>
<sequence length="2368" mass="257560">MLHEEDGDDRGDFEEEDVDDDDNTVPLAEVVDQDSGGGLGGDGDVVDGRHPQIDDDTIVIDDDDDLEHAVGVGGVENNKNDDAVLPASAPTAAIQSSIRLAGFADAASSPPKKRAWQLFPGWGVVEPKALAATGTRSGGEEEDDGGGTGDENDVEMKKDDVVLTTSENMVGGTLEEEYGEDNEITVTPAAGVIMDAIATMGGSDANGSPEAITVTLVDDINGEGDEEEEEKDDAEIDEVMRELRREDNKLEDHRFIDVDEGEGGDLITTTDPIEEAARRAAESLNREALLSTHESNYAAIQRERDALRRRLAERDADANERTVERDRLLSELEGARSALQQKKDEADAARAAISAERASHSETRAELTRAGERADRMDREADGLRAEISRLTRSNEEYGALLSSLTSQHSINSSEAMPLKLQVRRLEQELDALTSHSNYLDGELSNRNDVIASLKREHSREIRNLRSELDVARLTLERTEQDLTSARLINDQTSHDVENLQGRMRDAKLEHSSRCEMLERDLDKERELSALKEQRALLAEDRCAALTREMAELKQLAREATEGATAQAEEIRAQWADAIDDAVRKAREEEGLKLVEVEERLRLATEAKDRMEEIIMDGGSSRRRTRMIESGGVNAGESTSPMPLLEDAAGGDGPLSLTDLYSRLADAEDDLRSEQRENQKLRIIIDRIQRDVAAKTPMIRQWQLEHESALEELDVANERLHYAQREVTDIRADNQELEILNGRLERECAELKRENVDLATQVQSLLQRRCAESAGDLVSFDNITSLQQQNQSLLRDHHSMTDKIAELEDKIRNDPNAIELTSLRSEVGYLREEREKQATLVAGIVHQRDLYRALVAKNDAPLVAHEGSGQDKLAFLDARAEQLPLIEARNHDLVEEVSKLKAKVSCCKHEQVALEGRLARVDAHANELTTSNERLRGELLTAKATVARLEIDISHYKGRTERLDNSLAMVKSECESESRRKTQTEELLSKTQAHLETVRGELAKKEQQYQQALSKMRLLEVQLETSAASEKRIESEAGALRVEIARQETLLSSVQRIEASLMAKAEGELEHLREELKRIEELKLDDATKHDAAVQKLEGKIADLETIVKDLTVQKDAATVSATKASLECSNLNLKVQELTIELKAAEKELKAAKIKLGDVTIDTSAEEALEAKVVSLTGELESTKVELAAAQTRIADYQAIAMSSEKQLADLTVASKKYKDETTATLKKLRQSEQSQCEAVAELTKDLMSYRGEKEKAVNELKATIDSLTSQLLGSKEDAVKAIAMSDSLTADARRYQLDAKNANVNYERELALHAEARAALRDARSEIESEQRLRKTIESQLASAQAEIEAEKLAWESSKARLEESLLEAKSRLDDMRTQNNMLHDQMAFLSATVDKIQSTKAAALMGNEPLGDSVDKADAPDAVRDKQLSDLRELLRFKQSECAMLEADLASAKRASERERTAADLANRSLEEARSELKVLRELDKDNVGGTSASEEEMCDLREKLNGAEEQLVLLRESNTMLREESHKVTKKLSEVQSQFDALKSSTASHTKMINTMEVERASLEAEKESLSREVEAWKNRVHNLVSKFNQIDPEDYAQALANVDQLKGECELLKSQKELSDANTAKAEGLVTRLSKEIESQKASIVAFKNALEKTKKEKEELSKTASSNKITNTKIAAAQATTKKAEEDLKESKAEVASLTSRLENFKKMMLKMQSGLKDAKAKEQKAKATEESLQKAISDLKEKLDSVNNATMAPSSSAATSTTQPVASSSTTANAQVNKDTEMAATLTEGAERNEIQVVEIVAETHYQEAPSAADPSTKTSASDTEKPTLNSETNAQSEANAEHAERTSDTCEKQGEMVSSDTDAAAAGKKKTRKRKANVPKKNAAPDLEVKIVEAPPQKKVATQLVAAKVETPSVSEAPSAVDIITTKVPPKAKTQIQAKKATSSVTKAKPGAESTNAPSQKELEMKMKLELLKKRKAAALAKKLEAEKQLAEKQSVPSSEIDGSDKLSESRNYESSTAIVDAVEMAKAEARKRRFAKPEGGEKERKDVRLNGGVGEVVDGMDESKPQAETTATLNQPLPSEKEVVEGAKTGTKESDLPNSENDPAPDDSSPSPMLFGSSSTLPMTFGAINVPPIQSEPDCPKPSFFGATSSTASNLVFGGAGPSISPFGGSSSPFALSTTPFGAAGAVVQSGGSMFQGGSSASRSGAFLNLTPPGVAGAGTTPGKFVFGKSDNIKLAVPAGGASPMASAKTLASFGKSGIFGAATPFGGPMSAFGSSPFGGGGGGGGAGGGLGGEAPSTKRPLTTPDEGEQPNAKQSRTEEEEEVEEKDEEFEESEDGEIHDEGAAQTNDTTNDAAAKEA</sequence>
<dbReference type="InterPro" id="IPR012929">
    <property type="entry name" value="Nucleoprot-TPR/MLP1-2_dom"/>
</dbReference>
<dbReference type="PANTHER" id="PTHR18898:SF2">
    <property type="entry name" value="NUCLEOPROTEIN TPR"/>
    <property type="match status" value="1"/>
</dbReference>
<feature type="coiled-coil region" evidence="1">
    <location>
        <begin position="1062"/>
        <end position="1201"/>
    </location>
</feature>
<feature type="compositionally biased region" description="Low complexity" evidence="2">
    <location>
        <begin position="2106"/>
        <end position="2128"/>
    </location>
</feature>
<name>A0ABD3STW8_9STRA</name>
<feature type="compositionally biased region" description="Low complexity" evidence="2">
    <location>
        <begin position="2353"/>
        <end position="2368"/>
    </location>
</feature>
<feature type="region of interest" description="Disordered" evidence="2">
    <location>
        <begin position="1"/>
        <end position="54"/>
    </location>
</feature>
<evidence type="ECO:0000313" key="5">
    <source>
        <dbReference type="EMBL" id="KAL3827662.1"/>
    </source>
</evidence>
<feature type="compositionally biased region" description="Basic and acidic residues" evidence="2">
    <location>
        <begin position="2088"/>
        <end position="2104"/>
    </location>
</feature>
<feature type="compositionally biased region" description="Acidic residues" evidence="2">
    <location>
        <begin position="140"/>
        <end position="153"/>
    </location>
</feature>
<feature type="region of interest" description="Disordered" evidence="2">
    <location>
        <begin position="2286"/>
        <end position="2368"/>
    </location>
</feature>
<feature type="compositionally biased region" description="Gly residues" evidence="2">
    <location>
        <begin position="2286"/>
        <end position="2302"/>
    </location>
</feature>
<feature type="region of interest" description="Disordered" evidence="2">
    <location>
        <begin position="1942"/>
        <end position="1970"/>
    </location>
</feature>
<feature type="compositionally biased region" description="Polar residues" evidence="2">
    <location>
        <begin position="2075"/>
        <end position="2086"/>
    </location>
</feature>
<dbReference type="InterPro" id="IPR057577">
    <property type="entry name" value="Nucleoprot-TPR/MLP1_dom"/>
</dbReference>
<comment type="caution">
    <text evidence="5">The sequence shown here is derived from an EMBL/GenBank/DDBJ whole genome shotgun (WGS) entry which is preliminary data.</text>
</comment>
<protein>
    <recommendedName>
        <fullName evidence="7">Nucleoprotein TPR/MLP1 domain-containing protein</fullName>
    </recommendedName>
</protein>
<feature type="coiled-coil region" evidence="1">
    <location>
        <begin position="1431"/>
        <end position="1528"/>
    </location>
</feature>
<feature type="coiled-coil region" evidence="1">
    <location>
        <begin position="1241"/>
        <end position="1272"/>
    </location>
</feature>
<feature type="region of interest" description="Disordered" evidence="2">
    <location>
        <begin position="129"/>
        <end position="157"/>
    </location>
</feature>
<dbReference type="GO" id="GO:0005635">
    <property type="term" value="C:nuclear envelope"/>
    <property type="evidence" value="ECO:0007669"/>
    <property type="project" value="UniProtKB-ARBA"/>
</dbReference>
<evidence type="ECO:0000256" key="2">
    <source>
        <dbReference type="SAM" id="MobiDB-lite"/>
    </source>
</evidence>
<feature type="compositionally biased region" description="Acidic residues" evidence="2">
    <location>
        <begin position="1"/>
        <end position="23"/>
    </location>
</feature>
<proteinExistence type="predicted"/>
<feature type="compositionally biased region" description="Basic residues" evidence="2">
    <location>
        <begin position="1875"/>
        <end position="1886"/>
    </location>
</feature>
<feature type="compositionally biased region" description="Basic and acidic residues" evidence="2">
    <location>
        <begin position="2044"/>
        <end position="2057"/>
    </location>
</feature>
<gene>
    <name evidence="5" type="ORF">ACHAXA_000535</name>
</gene>
<feature type="compositionally biased region" description="Basic and acidic residues" evidence="2">
    <location>
        <begin position="2011"/>
        <end position="2020"/>
    </location>
</feature>
<feature type="coiled-coil region" evidence="1">
    <location>
        <begin position="988"/>
        <end position="1022"/>
    </location>
</feature>
<organism evidence="5 6">
    <name type="scientific">Cyclostephanos tholiformis</name>
    <dbReference type="NCBI Taxonomy" id="382380"/>
    <lineage>
        <taxon>Eukaryota</taxon>
        <taxon>Sar</taxon>
        <taxon>Stramenopiles</taxon>
        <taxon>Ochrophyta</taxon>
        <taxon>Bacillariophyta</taxon>
        <taxon>Coscinodiscophyceae</taxon>
        <taxon>Thalassiosirophycidae</taxon>
        <taxon>Stephanodiscales</taxon>
        <taxon>Stephanodiscaceae</taxon>
        <taxon>Cyclostephanos</taxon>
    </lineage>
</organism>
<feature type="region of interest" description="Disordered" evidence="2">
    <location>
        <begin position="1995"/>
        <end position="2023"/>
    </location>
</feature>
<feature type="compositionally biased region" description="Polar residues" evidence="2">
    <location>
        <begin position="1821"/>
        <end position="1846"/>
    </location>
</feature>
<feature type="coiled-coil region" evidence="1">
    <location>
        <begin position="455"/>
        <end position="563"/>
    </location>
</feature>
<feature type="region of interest" description="Disordered" evidence="2">
    <location>
        <begin position="337"/>
        <end position="376"/>
    </location>
</feature>
<feature type="domain" description="Nucleoprotein TPR/MPL1" evidence="4">
    <location>
        <begin position="415"/>
        <end position="486"/>
    </location>
</feature>
<reference evidence="5 6" key="1">
    <citation type="submission" date="2024-10" db="EMBL/GenBank/DDBJ databases">
        <title>Updated reference genomes for cyclostephanoid diatoms.</title>
        <authorList>
            <person name="Roberts W.R."/>
            <person name="Alverson A.J."/>
        </authorList>
    </citation>
    <scope>NUCLEOTIDE SEQUENCE [LARGE SCALE GENOMIC DNA]</scope>
    <source>
        <strain evidence="5 6">AJA228-03</strain>
    </source>
</reference>
<feature type="coiled-coil region" evidence="1">
    <location>
        <begin position="1557"/>
        <end position="1756"/>
    </location>
</feature>
<dbReference type="Pfam" id="PF25481">
    <property type="entry name" value="Nucleoprot-TPR"/>
    <property type="match status" value="1"/>
</dbReference>
<feature type="compositionally biased region" description="Basic and acidic residues" evidence="2">
    <location>
        <begin position="1847"/>
        <end position="1862"/>
    </location>
</feature>
<evidence type="ECO:0000259" key="3">
    <source>
        <dbReference type="Pfam" id="PF07926"/>
    </source>
</evidence>
<feature type="compositionally biased region" description="Low complexity" evidence="2">
    <location>
        <begin position="1758"/>
        <end position="1779"/>
    </location>
</feature>
<feature type="domain" description="Nucleoprotein TPR/MLP1-2" evidence="3">
    <location>
        <begin position="1266"/>
        <end position="1389"/>
    </location>
</feature>
<dbReference type="Pfam" id="PF07926">
    <property type="entry name" value="TPR_MLP1_2"/>
    <property type="match status" value="1"/>
</dbReference>
<keyword evidence="6" id="KW-1185">Reference proteome</keyword>
<evidence type="ECO:0008006" key="7">
    <source>
        <dbReference type="Google" id="ProtNLM"/>
    </source>
</evidence>
<evidence type="ECO:0000259" key="4">
    <source>
        <dbReference type="Pfam" id="PF25481"/>
    </source>
</evidence>
<dbReference type="PANTHER" id="PTHR18898">
    <property type="entry name" value="NUCLEOPROTEIN TPR-RELATED"/>
    <property type="match status" value="1"/>
</dbReference>
<feature type="coiled-coil region" evidence="1">
    <location>
        <begin position="1315"/>
        <end position="1388"/>
    </location>
</feature>
<accession>A0ABD3STW8</accession>
<feature type="coiled-coil region" evidence="1">
    <location>
        <begin position="657"/>
        <end position="810"/>
    </location>
</feature>
<feature type="region of interest" description="Disordered" evidence="2">
    <location>
        <begin position="2040"/>
        <end position="2129"/>
    </location>
</feature>
<evidence type="ECO:0000256" key="1">
    <source>
        <dbReference type="SAM" id="Coils"/>
    </source>
</evidence>